<organism evidence="1">
    <name type="scientific">marine sediment metagenome</name>
    <dbReference type="NCBI Taxonomy" id="412755"/>
    <lineage>
        <taxon>unclassified sequences</taxon>
        <taxon>metagenomes</taxon>
        <taxon>ecological metagenomes</taxon>
    </lineage>
</organism>
<sequence>ICPGIHAVVRDMALLETVDYKYEFDISSLKLYQNRPHQVLMAQEAIEDI</sequence>
<gene>
    <name evidence="1" type="ORF">S01H4_16329</name>
</gene>
<reference evidence="1" key="1">
    <citation type="journal article" date="2014" name="Front. Microbiol.">
        <title>High frequency of phylogenetically diverse reductive dehalogenase-homologous genes in deep subseafloor sedimentary metagenomes.</title>
        <authorList>
            <person name="Kawai M."/>
            <person name="Futagami T."/>
            <person name="Toyoda A."/>
            <person name="Takaki Y."/>
            <person name="Nishi S."/>
            <person name="Hori S."/>
            <person name="Arai W."/>
            <person name="Tsubouchi T."/>
            <person name="Morono Y."/>
            <person name="Uchiyama I."/>
            <person name="Ito T."/>
            <person name="Fujiyama A."/>
            <person name="Inagaki F."/>
            <person name="Takami H."/>
        </authorList>
    </citation>
    <scope>NUCLEOTIDE SEQUENCE</scope>
    <source>
        <strain evidence="1">Expedition CK06-06</strain>
    </source>
</reference>
<comment type="caution">
    <text evidence="1">The sequence shown here is derived from an EMBL/GenBank/DDBJ whole genome shotgun (WGS) entry which is preliminary data.</text>
</comment>
<dbReference type="EMBL" id="BART01007155">
    <property type="protein sequence ID" value="GAG54462.1"/>
    <property type="molecule type" value="Genomic_DNA"/>
</dbReference>
<accession>X0Z7W9</accession>
<dbReference type="AlphaFoldDB" id="X0Z7W9"/>
<feature type="non-terminal residue" evidence="1">
    <location>
        <position position="1"/>
    </location>
</feature>
<evidence type="ECO:0000313" key="1">
    <source>
        <dbReference type="EMBL" id="GAG54462.1"/>
    </source>
</evidence>
<protein>
    <submittedName>
        <fullName evidence="1">Uncharacterized protein</fullName>
    </submittedName>
</protein>
<proteinExistence type="predicted"/>
<name>X0Z7W9_9ZZZZ</name>